<dbReference type="Pfam" id="PF13285">
    <property type="entry name" value="DUF4073"/>
    <property type="match status" value="1"/>
</dbReference>
<reference evidence="3 4" key="1">
    <citation type="submission" date="2018-09" db="EMBL/GenBank/DDBJ databases">
        <title>Paenibacillus aracenensis nov. sp. isolated from a cave in southern Spain.</title>
        <authorList>
            <person name="Jurado V."/>
            <person name="Gutierrez-Patricio S."/>
            <person name="Gonzalez-Pimentel J.L."/>
            <person name="Miller A.Z."/>
            <person name="Laiz L."/>
            <person name="Saiz-Jimenez C."/>
        </authorList>
    </citation>
    <scope>NUCLEOTIDE SEQUENCE [LARGE SCALE GENOMIC DNA]</scope>
    <source>
        <strain evidence="3 4">DSM 22867</strain>
    </source>
</reference>
<protein>
    <submittedName>
        <fullName evidence="3">DUF4073 domain-containing protein</fullName>
    </submittedName>
</protein>
<feature type="domain" description="SLH" evidence="2">
    <location>
        <begin position="884"/>
        <end position="943"/>
    </location>
</feature>
<dbReference type="AlphaFoldDB" id="A0A3A1UX63"/>
<name>A0A3A1UX63_9BACL</name>
<dbReference type="OrthoDB" id="9799230at2"/>
<dbReference type="EMBL" id="QXQA01000006">
    <property type="protein sequence ID" value="RIX52785.1"/>
    <property type="molecule type" value="Genomic_DNA"/>
</dbReference>
<sequence length="943" mass="98845">MLLVSLIVFSSYSTAFAADRLVQEPVAADSVTGDPGIRYGDYISTSDGGYVAAGTDEGGEEPELFMAKWDANGELQWRTSLGFDSSDIPPAVNDLLETPNGYMFVGRMNDGMLYGLVNETGGVVKSGVQLPGGGSANFIAAMDIAGTVRYLVGGIASPFGSGTVNSIFILDANGNPGAGIVHLTNYGRIPFDGVTLASGDVAIVGYGSEGTGSSYGMLYTYAAGSGAGSLKKFTSGEGSLTLQAVTEAEASSGYYLLGNVLEGSEQNIVVIRTDGEGNELWRKEYSHAGPQVPEGMLRTRDGGFLIYGGSNAGDGVLLKTDANMNEQWFKVLPDTWNLQAALQLADGSYRVAGSSANLIDIRVGPPAGLALDDEANVITGMTEDMEYLGNGNAGYVVFDSDSAPTFPGDQTVFVRYKADPAAGYEAGESIPFVFTANPVTIASVSPLTGISVEYGTPLTEVGLPTTVDIGLSDGTDLPAGVTWDGGVPSYDGSTAGEYVFTGTLTPPAGVTNPEGHTATVIITVEEEPVKLVGLEVDEDSYRLRVGSSHITRVEASYSDGHRVDVTDSANYTTSNASVAEVEENGIVRAKSPGTATISAEYGGLRSEVQVEVYSPPGDIAPVVPIFTDKTTMHCPSGGCTVTFGNEVSIEIPGLSGDAIVTIEKIKLPSDLVPAEMKLASEAFELLVNTGTTFSEPVTLRFAFNAAAVPKGFRAALFYYDEAREEWVEIESRVEDGVVVASVDHFTKFAVFGVELPEEPTPTRFLDMDGHWAESVVARAAELGIASGYDARTFAPDAQVTRAQFVTMLMRALKADSLSAPHFADAESIEAWAASSIAAAAERGIVVGFSDGTFRPNAVITRAEMVTLLARAAGLETSGDAKPTFADAADIPTWARAAVAAAEGISLVQGRDGNRFEPFAAATRAEAVFLLMRMLDLNEAVSGK</sequence>
<comment type="caution">
    <text evidence="3">The sequence shown here is derived from an EMBL/GenBank/DDBJ whole genome shotgun (WGS) entry which is preliminary data.</text>
</comment>
<dbReference type="Pfam" id="PF02368">
    <property type="entry name" value="Big_2"/>
    <property type="match status" value="1"/>
</dbReference>
<dbReference type="InterPro" id="IPR011081">
    <property type="entry name" value="Big_4"/>
</dbReference>
<gene>
    <name evidence="3" type="ORF">D3P08_12335</name>
</gene>
<dbReference type="PROSITE" id="PS51272">
    <property type="entry name" value="SLH"/>
    <property type="match status" value="3"/>
</dbReference>
<evidence type="ECO:0000313" key="3">
    <source>
        <dbReference type="EMBL" id="RIX52785.1"/>
    </source>
</evidence>
<dbReference type="SUPFAM" id="SSF49373">
    <property type="entry name" value="Invasin/intimin cell-adhesion fragments"/>
    <property type="match status" value="1"/>
</dbReference>
<dbReference type="Pfam" id="PF00395">
    <property type="entry name" value="SLH"/>
    <property type="match status" value="3"/>
</dbReference>
<keyword evidence="4" id="KW-1185">Reference proteome</keyword>
<dbReference type="InterPro" id="IPR001119">
    <property type="entry name" value="SLH_dom"/>
</dbReference>
<dbReference type="InterPro" id="IPR011047">
    <property type="entry name" value="Quinoprotein_ADH-like_sf"/>
</dbReference>
<dbReference type="SMART" id="SM00635">
    <property type="entry name" value="BID_2"/>
    <property type="match status" value="1"/>
</dbReference>
<dbReference type="Pfam" id="PF07532">
    <property type="entry name" value="Big_4"/>
    <property type="match status" value="1"/>
</dbReference>
<dbReference type="InterPro" id="IPR051465">
    <property type="entry name" value="Cell_Envelope_Struct_Comp"/>
</dbReference>
<proteinExistence type="predicted"/>
<keyword evidence="1" id="KW-0732">Signal</keyword>
<dbReference type="Gene3D" id="2.60.40.1080">
    <property type="match status" value="1"/>
</dbReference>
<evidence type="ECO:0000256" key="1">
    <source>
        <dbReference type="SAM" id="SignalP"/>
    </source>
</evidence>
<dbReference type="InterPro" id="IPR003343">
    <property type="entry name" value="Big_2"/>
</dbReference>
<accession>A0A3A1UX63</accession>
<organism evidence="3 4">
    <name type="scientific">Paenibacillus nanensis</name>
    <dbReference type="NCBI Taxonomy" id="393251"/>
    <lineage>
        <taxon>Bacteria</taxon>
        <taxon>Bacillati</taxon>
        <taxon>Bacillota</taxon>
        <taxon>Bacilli</taxon>
        <taxon>Bacillales</taxon>
        <taxon>Paenibacillaceae</taxon>
        <taxon>Paenibacillus</taxon>
    </lineage>
</organism>
<feature type="domain" description="SLH" evidence="2">
    <location>
        <begin position="819"/>
        <end position="882"/>
    </location>
</feature>
<feature type="signal peptide" evidence="1">
    <location>
        <begin position="1"/>
        <end position="17"/>
    </location>
</feature>
<dbReference type="SUPFAM" id="SSF50998">
    <property type="entry name" value="Quinoprotein alcohol dehydrogenase-like"/>
    <property type="match status" value="1"/>
</dbReference>
<dbReference type="PANTHER" id="PTHR43308:SF5">
    <property type="entry name" value="S-LAYER PROTEIN _ PEPTIDOGLYCAN ENDO-BETA-N-ACETYLGLUCOSAMINIDASE"/>
    <property type="match status" value="1"/>
</dbReference>
<dbReference type="InterPro" id="IPR008964">
    <property type="entry name" value="Invasin/intimin_cell_adhesion"/>
</dbReference>
<dbReference type="InterPro" id="IPR025142">
    <property type="entry name" value="DUF4073"/>
</dbReference>
<dbReference type="Proteomes" id="UP000266482">
    <property type="component" value="Unassembled WGS sequence"/>
</dbReference>
<dbReference type="PANTHER" id="PTHR43308">
    <property type="entry name" value="OUTER MEMBRANE PROTEIN ALPHA-RELATED"/>
    <property type="match status" value="1"/>
</dbReference>
<evidence type="ECO:0000313" key="4">
    <source>
        <dbReference type="Proteomes" id="UP000266482"/>
    </source>
</evidence>
<feature type="domain" description="SLH" evidence="2">
    <location>
        <begin position="759"/>
        <end position="818"/>
    </location>
</feature>
<dbReference type="RefSeq" id="WP_119599993.1">
    <property type="nucleotide sequence ID" value="NZ_QXQA01000006.1"/>
</dbReference>
<feature type="chain" id="PRO_5017411986" evidence="1">
    <location>
        <begin position="18"/>
        <end position="943"/>
    </location>
</feature>
<evidence type="ECO:0000259" key="2">
    <source>
        <dbReference type="PROSITE" id="PS51272"/>
    </source>
</evidence>